<dbReference type="RefSeq" id="XP_060360167.1">
    <property type="nucleotide sequence ID" value="XM_060506127.1"/>
</dbReference>
<dbReference type="GO" id="GO:0004252">
    <property type="term" value="F:serine-type endopeptidase activity"/>
    <property type="evidence" value="ECO:0007669"/>
    <property type="project" value="InterPro"/>
</dbReference>
<reference evidence="1" key="1">
    <citation type="submission" date="2021-12" db="EMBL/GenBank/DDBJ databases">
        <title>Comparative genomics, transcriptomics and evolutionary studies reveal genomic signatures of adaptation to plant cell wall in hemibiotrophic fungi.</title>
        <authorList>
            <consortium name="DOE Joint Genome Institute"/>
            <person name="Baroncelli R."/>
            <person name="Diaz J.F."/>
            <person name="Benocci T."/>
            <person name="Peng M."/>
            <person name="Battaglia E."/>
            <person name="Haridas S."/>
            <person name="Andreopoulos W."/>
            <person name="Labutti K."/>
            <person name="Pangilinan J."/>
            <person name="Floch G.L."/>
            <person name="Makela M.R."/>
            <person name="Henrissat B."/>
            <person name="Grigoriev I.V."/>
            <person name="Crouch J.A."/>
            <person name="De Vries R.P."/>
            <person name="Sukno S.A."/>
            <person name="Thon M.R."/>
        </authorList>
    </citation>
    <scope>NUCLEOTIDE SEQUENCE</scope>
    <source>
        <strain evidence="1">CBS 112980</strain>
    </source>
</reference>
<dbReference type="Proteomes" id="UP001244207">
    <property type="component" value="Unassembled WGS sequence"/>
</dbReference>
<evidence type="ECO:0008006" key="3">
    <source>
        <dbReference type="Google" id="ProtNLM"/>
    </source>
</evidence>
<dbReference type="GO" id="GO:0006508">
    <property type="term" value="P:proteolysis"/>
    <property type="evidence" value="ECO:0007669"/>
    <property type="project" value="InterPro"/>
</dbReference>
<organism evidence="1 2">
    <name type="scientific">Glomerella acutata</name>
    <name type="common">Colletotrichum acutatum</name>
    <dbReference type="NCBI Taxonomy" id="27357"/>
    <lineage>
        <taxon>Eukaryota</taxon>
        <taxon>Fungi</taxon>
        <taxon>Dikarya</taxon>
        <taxon>Ascomycota</taxon>
        <taxon>Pezizomycotina</taxon>
        <taxon>Sordariomycetes</taxon>
        <taxon>Hypocreomycetidae</taxon>
        <taxon>Glomerellales</taxon>
        <taxon>Glomerellaceae</taxon>
        <taxon>Colletotrichum</taxon>
        <taxon>Colletotrichum acutatum species complex</taxon>
    </lineage>
</organism>
<gene>
    <name evidence="1" type="ORF">BDZ83DRAFT_588331</name>
</gene>
<proteinExistence type="predicted"/>
<dbReference type="SUPFAM" id="SSF52743">
    <property type="entry name" value="Subtilisin-like"/>
    <property type="match status" value="1"/>
</dbReference>
<dbReference type="EMBL" id="JAHMHS010000125">
    <property type="protein sequence ID" value="KAK1715024.1"/>
    <property type="molecule type" value="Genomic_DNA"/>
</dbReference>
<dbReference type="AlphaFoldDB" id="A0AAD8UBV2"/>
<dbReference type="GeneID" id="85390026"/>
<dbReference type="InterPro" id="IPR036852">
    <property type="entry name" value="Peptidase_S8/S53_dom_sf"/>
</dbReference>
<evidence type="ECO:0000313" key="2">
    <source>
        <dbReference type="Proteomes" id="UP001244207"/>
    </source>
</evidence>
<comment type="caution">
    <text evidence="1">The sequence shown here is derived from an EMBL/GenBank/DDBJ whole genome shotgun (WGS) entry which is preliminary data.</text>
</comment>
<protein>
    <recommendedName>
        <fullName evidence="3">Peptidase S8/S53 domain-containing protein</fullName>
    </recommendedName>
</protein>
<name>A0AAD8UBV2_GLOAC</name>
<keyword evidence="2" id="KW-1185">Reference proteome</keyword>
<accession>A0AAD8UBV2</accession>
<dbReference type="Gene3D" id="3.40.50.200">
    <property type="entry name" value="Peptidase S8/S53 domain"/>
    <property type="match status" value="1"/>
</dbReference>
<sequence length="210" mass="22779">MFCAASDDGIQGRSQHGNRGEFQREINNAKVLCIGAADPHGQVWPEVTDQNGLNYLFPGVDIKDVFEDDSHDSDTISEALGSQISDLVTRNGRTGSSVATALAAGLAALLIHCTKLGHYYTNAWKGLETRRKETIAQQFVDQIAIYEGMQNALDNLSSGSRSGTKYANPSKDFACAIQDLRQYDDQGGAANNLPQSLKPIATLCRNLCRI</sequence>
<evidence type="ECO:0000313" key="1">
    <source>
        <dbReference type="EMBL" id="KAK1715024.1"/>
    </source>
</evidence>